<dbReference type="PROSITE" id="PS00708">
    <property type="entry name" value="PRO_ENDOPEP_SER"/>
    <property type="match status" value="1"/>
</dbReference>
<dbReference type="InterPro" id="IPR002471">
    <property type="entry name" value="Pept_S9_AS"/>
</dbReference>
<name>A0AA37Q675_9BACT</name>
<dbReference type="RefSeq" id="WP_284349887.1">
    <property type="nucleotide sequence ID" value="NZ_BRXS01000003.1"/>
</dbReference>
<dbReference type="GO" id="GO:0004252">
    <property type="term" value="F:serine-type endopeptidase activity"/>
    <property type="evidence" value="ECO:0007669"/>
    <property type="project" value="InterPro"/>
</dbReference>
<evidence type="ECO:0000313" key="4">
    <source>
        <dbReference type="EMBL" id="GLC25432.1"/>
    </source>
</evidence>
<dbReference type="Gene3D" id="3.40.50.1820">
    <property type="entry name" value="alpha/beta hydrolase"/>
    <property type="match status" value="1"/>
</dbReference>
<dbReference type="PANTHER" id="PTHR42776">
    <property type="entry name" value="SERINE PEPTIDASE S9 FAMILY MEMBER"/>
    <property type="match status" value="1"/>
</dbReference>
<sequence length="379" mass="42095">MLEIRRRHAGRTVLAAAAVALWAAPAAAQEGNEPGGRRPRQVVPMDSARAAMLYVSNRHEDHPQADFEAQLKTKARTDSIFAARSKGVMQYRKTTYKSPVDGMEIPVYLFSPLQTRGARGHAALVWVHGGVHGNWDQNYLPFIIEATQKGYVVAAPEYRGSTGYGAAHYNAIDYGGKEVDDVLGAYDFLKAQSYVDPDRVGVMGWSHGGFITAHLMFRGETPFQSGAAIVPVTNLLFRLSFKGPGYQRSFSTQKELQGLPFEQRAAYVKRSPYYGVDSLKKPILVHIASNDEDVNFEEARPLVDALIARKPQLAETKIYWNPTPGPVSVGHTFSRRVNRQTLLRDDSPEQIDSWNRTWAFFERTLKPGGGTASGMPVRK</sequence>
<keyword evidence="5" id="KW-1185">Reference proteome</keyword>
<gene>
    <name evidence="4" type="ORF">rosag_19450</name>
</gene>
<dbReference type="PANTHER" id="PTHR42776:SF27">
    <property type="entry name" value="DIPEPTIDYL PEPTIDASE FAMILY MEMBER 6"/>
    <property type="match status" value="1"/>
</dbReference>
<evidence type="ECO:0000256" key="2">
    <source>
        <dbReference type="SAM" id="SignalP"/>
    </source>
</evidence>
<feature type="chain" id="PRO_5041248628" description="Peptidase S9 prolyl oligopeptidase catalytic domain-containing protein" evidence="2">
    <location>
        <begin position="29"/>
        <end position="379"/>
    </location>
</feature>
<keyword evidence="1" id="KW-0378">Hydrolase</keyword>
<evidence type="ECO:0000313" key="5">
    <source>
        <dbReference type="Proteomes" id="UP001161325"/>
    </source>
</evidence>
<dbReference type="AlphaFoldDB" id="A0AA37Q675"/>
<organism evidence="4 5">
    <name type="scientific">Roseisolibacter agri</name>
    <dbReference type="NCBI Taxonomy" id="2014610"/>
    <lineage>
        <taxon>Bacteria</taxon>
        <taxon>Pseudomonadati</taxon>
        <taxon>Gemmatimonadota</taxon>
        <taxon>Gemmatimonadia</taxon>
        <taxon>Gemmatimonadales</taxon>
        <taxon>Gemmatimonadaceae</taxon>
        <taxon>Roseisolibacter</taxon>
    </lineage>
</organism>
<feature type="domain" description="Peptidase S9 prolyl oligopeptidase catalytic" evidence="3">
    <location>
        <begin position="147"/>
        <end position="319"/>
    </location>
</feature>
<accession>A0AA37Q675</accession>
<dbReference type="InterPro" id="IPR001375">
    <property type="entry name" value="Peptidase_S9_cat"/>
</dbReference>
<evidence type="ECO:0000259" key="3">
    <source>
        <dbReference type="Pfam" id="PF00326"/>
    </source>
</evidence>
<keyword evidence="2" id="KW-0732">Signal</keyword>
<dbReference type="EMBL" id="BRXS01000003">
    <property type="protein sequence ID" value="GLC25432.1"/>
    <property type="molecule type" value="Genomic_DNA"/>
</dbReference>
<dbReference type="Pfam" id="PF00326">
    <property type="entry name" value="Peptidase_S9"/>
    <property type="match status" value="1"/>
</dbReference>
<dbReference type="GO" id="GO:0006508">
    <property type="term" value="P:proteolysis"/>
    <property type="evidence" value="ECO:0007669"/>
    <property type="project" value="InterPro"/>
</dbReference>
<feature type="signal peptide" evidence="2">
    <location>
        <begin position="1"/>
        <end position="28"/>
    </location>
</feature>
<dbReference type="Proteomes" id="UP001161325">
    <property type="component" value="Unassembled WGS sequence"/>
</dbReference>
<evidence type="ECO:0000256" key="1">
    <source>
        <dbReference type="ARBA" id="ARBA00022801"/>
    </source>
</evidence>
<dbReference type="SUPFAM" id="SSF53474">
    <property type="entry name" value="alpha/beta-Hydrolases"/>
    <property type="match status" value="1"/>
</dbReference>
<proteinExistence type="predicted"/>
<protein>
    <recommendedName>
        <fullName evidence="3">Peptidase S9 prolyl oligopeptidase catalytic domain-containing protein</fullName>
    </recommendedName>
</protein>
<comment type="caution">
    <text evidence="4">The sequence shown here is derived from an EMBL/GenBank/DDBJ whole genome shotgun (WGS) entry which is preliminary data.</text>
</comment>
<dbReference type="InterPro" id="IPR029058">
    <property type="entry name" value="AB_hydrolase_fold"/>
</dbReference>
<reference evidence="4" key="1">
    <citation type="submission" date="2022-08" db="EMBL/GenBank/DDBJ databases">
        <title>Draft genome sequencing of Roseisolibacter agri AW1220.</title>
        <authorList>
            <person name="Tobiishi Y."/>
            <person name="Tonouchi A."/>
        </authorList>
    </citation>
    <scope>NUCLEOTIDE SEQUENCE</scope>
    <source>
        <strain evidence="4">AW1220</strain>
    </source>
</reference>